<organism evidence="9 10">
    <name type="scientific">Rothia dentocariosa</name>
    <dbReference type="NCBI Taxonomy" id="2047"/>
    <lineage>
        <taxon>Bacteria</taxon>
        <taxon>Bacillati</taxon>
        <taxon>Actinomycetota</taxon>
        <taxon>Actinomycetes</taxon>
        <taxon>Micrococcales</taxon>
        <taxon>Micrococcaceae</taxon>
        <taxon>Rothia</taxon>
    </lineage>
</organism>
<evidence type="ECO:0000256" key="1">
    <source>
        <dbReference type="ARBA" id="ARBA00000971"/>
    </source>
</evidence>
<dbReference type="PROSITE" id="PS50059">
    <property type="entry name" value="FKBP_PPIASE"/>
    <property type="match status" value="1"/>
</dbReference>
<dbReference type="Gene3D" id="3.10.50.40">
    <property type="match status" value="2"/>
</dbReference>
<comment type="caution">
    <text evidence="9">The sequence shown here is derived from an EMBL/GenBank/DDBJ whole genome shotgun (WGS) entry which is preliminary data.</text>
</comment>
<name>A0A7D4K9W0_9MICC</name>
<feature type="compositionally biased region" description="Low complexity" evidence="7">
    <location>
        <begin position="28"/>
        <end position="45"/>
    </location>
</feature>
<feature type="signal peptide" evidence="8">
    <location>
        <begin position="1"/>
        <end position="19"/>
    </location>
</feature>
<evidence type="ECO:0000313" key="9">
    <source>
        <dbReference type="EMBL" id="MBF1649789.1"/>
    </source>
</evidence>
<keyword evidence="4 6" id="KW-0697">Rotamase</keyword>
<comment type="catalytic activity">
    <reaction evidence="1 6">
        <text>[protein]-peptidylproline (omega=180) = [protein]-peptidylproline (omega=0)</text>
        <dbReference type="Rhea" id="RHEA:16237"/>
        <dbReference type="Rhea" id="RHEA-COMP:10747"/>
        <dbReference type="Rhea" id="RHEA-COMP:10748"/>
        <dbReference type="ChEBI" id="CHEBI:83833"/>
        <dbReference type="ChEBI" id="CHEBI:83834"/>
        <dbReference type="EC" id="5.2.1.8"/>
    </reaction>
</comment>
<dbReference type="EMBL" id="JABZXJ010000024">
    <property type="protein sequence ID" value="MBF1649789.1"/>
    <property type="molecule type" value="Genomic_DNA"/>
</dbReference>
<feature type="chain" id="PRO_5043646980" description="peptidylprolyl isomerase" evidence="8">
    <location>
        <begin position="20"/>
        <end position="373"/>
    </location>
</feature>
<dbReference type="PROSITE" id="PS51257">
    <property type="entry name" value="PROKAR_LIPOPROTEIN"/>
    <property type="match status" value="1"/>
</dbReference>
<dbReference type="Proteomes" id="UP000769484">
    <property type="component" value="Unassembled WGS sequence"/>
</dbReference>
<dbReference type="RefSeq" id="WP_037230912.1">
    <property type="nucleotide sequence ID" value="NZ_CAUREM010000004.1"/>
</dbReference>
<feature type="region of interest" description="Disordered" evidence="7">
    <location>
        <begin position="337"/>
        <end position="373"/>
    </location>
</feature>
<dbReference type="SUPFAM" id="SSF54534">
    <property type="entry name" value="FKBP-like"/>
    <property type="match status" value="1"/>
</dbReference>
<dbReference type="InterPro" id="IPR001179">
    <property type="entry name" value="PPIase_FKBP_dom"/>
</dbReference>
<proteinExistence type="inferred from homology"/>
<comment type="similarity">
    <text evidence="2">Belongs to the FKBP-type PPIase family.</text>
</comment>
<dbReference type="GO" id="GO:0003755">
    <property type="term" value="F:peptidyl-prolyl cis-trans isomerase activity"/>
    <property type="evidence" value="ECO:0007669"/>
    <property type="project" value="UniProtKB-KW"/>
</dbReference>
<keyword evidence="8" id="KW-0732">Signal</keyword>
<gene>
    <name evidence="9" type="ORF">HXO56_06830</name>
</gene>
<accession>A0A7D4K9W0</accession>
<evidence type="ECO:0000256" key="7">
    <source>
        <dbReference type="SAM" id="MobiDB-lite"/>
    </source>
</evidence>
<keyword evidence="5 6" id="KW-0413">Isomerase</keyword>
<evidence type="ECO:0000256" key="3">
    <source>
        <dbReference type="ARBA" id="ARBA00013194"/>
    </source>
</evidence>
<evidence type="ECO:0000313" key="10">
    <source>
        <dbReference type="Proteomes" id="UP000769484"/>
    </source>
</evidence>
<protein>
    <recommendedName>
        <fullName evidence="3 6">peptidylprolyl isomerase</fullName>
        <ecNumber evidence="3 6">5.2.1.8</ecNumber>
    </recommendedName>
</protein>
<dbReference type="Pfam" id="PF00254">
    <property type="entry name" value="FKBP_C"/>
    <property type="match status" value="1"/>
</dbReference>
<evidence type="ECO:0000256" key="5">
    <source>
        <dbReference type="ARBA" id="ARBA00023235"/>
    </source>
</evidence>
<dbReference type="PANTHER" id="PTHR43811:SF19">
    <property type="entry name" value="39 KDA FK506-BINDING NUCLEAR PROTEIN"/>
    <property type="match status" value="1"/>
</dbReference>
<feature type="region of interest" description="Disordered" evidence="7">
    <location>
        <begin position="21"/>
        <end position="53"/>
    </location>
</feature>
<dbReference type="InterPro" id="IPR046357">
    <property type="entry name" value="PPIase_dom_sf"/>
</dbReference>
<evidence type="ECO:0000256" key="4">
    <source>
        <dbReference type="ARBA" id="ARBA00023110"/>
    </source>
</evidence>
<reference evidence="9" key="1">
    <citation type="submission" date="2020-04" db="EMBL/GenBank/DDBJ databases">
        <title>Deep metagenomics examines the oral microbiome during advanced dental caries in children, revealing novel taxa and co-occurrences with host molecules.</title>
        <authorList>
            <person name="Baker J.L."/>
            <person name="Morton J.T."/>
            <person name="Dinis M."/>
            <person name="Alvarez R."/>
            <person name="Tran N.C."/>
            <person name="Knight R."/>
            <person name="Edlund A."/>
        </authorList>
    </citation>
    <scope>NUCLEOTIDE SEQUENCE</scope>
    <source>
        <strain evidence="9">JCVI_47_bin.4</strain>
    </source>
</reference>
<dbReference type="AlphaFoldDB" id="A0A7D4K9W0"/>
<dbReference type="PANTHER" id="PTHR43811">
    <property type="entry name" value="FKBP-TYPE PEPTIDYL-PROLYL CIS-TRANS ISOMERASE FKPA"/>
    <property type="match status" value="1"/>
</dbReference>
<sequence>MSKKALAASVLTLSMLLSACGAGDSGQNESSPSASTSENTVSSSEALDKVQVDLKGGTQAPAVSFSTPFSTDREVARVLDEGTGDPLQDSDTVLVNASIFNGENGSLVGSSYNENEQSIPIQVGRLKTIEPTIYEVMKKMKVGGSFVYSTNVSHEQQQQQSTSSVRPTVEAGAPTNLEVYTVARKLPTEKDLPKYAQGTEQAPNPKLPAFSLNETTGKAELKFADDRGEAPHELVAQDLITGTGAEVNENDAVYVRYIGAQWSDGKVFDGNYDKQVANFQLNGVIKGWKQGLKGKKVGSRVELVVPAELAYGEEGQNGGPKGTLVFVVDILATVPMSPAHASAQPSQQAKEPSSASPTAIPSSLAPTADPTKQ</sequence>
<evidence type="ECO:0000256" key="8">
    <source>
        <dbReference type="SAM" id="SignalP"/>
    </source>
</evidence>
<evidence type="ECO:0000256" key="2">
    <source>
        <dbReference type="ARBA" id="ARBA00006577"/>
    </source>
</evidence>
<dbReference type="EC" id="5.2.1.8" evidence="3 6"/>
<evidence type="ECO:0000256" key="6">
    <source>
        <dbReference type="PROSITE-ProRule" id="PRU00277"/>
    </source>
</evidence>